<protein>
    <submittedName>
        <fullName evidence="1">Uncharacterized protein</fullName>
    </submittedName>
</protein>
<reference evidence="1" key="1">
    <citation type="journal article" date="2014" name="Front. Microbiol.">
        <title>High frequency of phylogenetically diverse reductive dehalogenase-homologous genes in deep subseafloor sedimentary metagenomes.</title>
        <authorList>
            <person name="Kawai M."/>
            <person name="Futagami T."/>
            <person name="Toyoda A."/>
            <person name="Takaki Y."/>
            <person name="Nishi S."/>
            <person name="Hori S."/>
            <person name="Arai W."/>
            <person name="Tsubouchi T."/>
            <person name="Morono Y."/>
            <person name="Uchiyama I."/>
            <person name="Ito T."/>
            <person name="Fujiyama A."/>
            <person name="Inagaki F."/>
            <person name="Takami H."/>
        </authorList>
    </citation>
    <scope>NUCLEOTIDE SEQUENCE</scope>
    <source>
        <strain evidence="1">Expedition CK06-06</strain>
    </source>
</reference>
<dbReference type="EMBL" id="BARW01008600">
    <property type="protein sequence ID" value="GAI85920.1"/>
    <property type="molecule type" value="Genomic_DNA"/>
</dbReference>
<accession>X1TEA1</accession>
<name>X1TEA1_9ZZZZ</name>
<feature type="non-terminal residue" evidence="1">
    <location>
        <position position="1"/>
    </location>
</feature>
<dbReference type="AlphaFoldDB" id="X1TEA1"/>
<proteinExistence type="predicted"/>
<organism evidence="1">
    <name type="scientific">marine sediment metagenome</name>
    <dbReference type="NCBI Taxonomy" id="412755"/>
    <lineage>
        <taxon>unclassified sequences</taxon>
        <taxon>metagenomes</taxon>
        <taxon>ecological metagenomes</taxon>
    </lineage>
</organism>
<comment type="caution">
    <text evidence="1">The sequence shown here is derived from an EMBL/GenBank/DDBJ whole genome shotgun (WGS) entry which is preliminary data.</text>
</comment>
<sequence length="121" mass="13392">NEYISNVYNTVNKYVTNVSNTFNEYITNVTKVYKEYITNNSYTTIKYITNVIGVLDPMGFLKDPLGYIQGAFNNFIDFWVHGLVGSLAEGLQTGFAGNPPAPEGPGASFKLGFDSVVNEEE</sequence>
<evidence type="ECO:0000313" key="1">
    <source>
        <dbReference type="EMBL" id="GAI85920.1"/>
    </source>
</evidence>
<gene>
    <name evidence="1" type="ORF">S12H4_17565</name>
</gene>